<keyword evidence="1" id="KW-0732">Signal</keyword>
<evidence type="ECO:0000256" key="2">
    <source>
        <dbReference type="SAM" id="MobiDB-lite"/>
    </source>
</evidence>
<reference evidence="3" key="1">
    <citation type="journal article" date="2021" name="Microbiology">
        <title>Metagenomic Analysis of the Microbial Community in the Underground Coal Fire Area (Kemerovo Region, Russia) Revealed Predominance of Thermophilic Members of the Phyla Deinococcus-thermus, Aquificae, and Firmicutes.</title>
        <authorList>
            <person name="Kadnikov V."/>
            <person name="Mardanov A.V."/>
            <person name="Beletsky A.V."/>
            <person name="Karnachuk O.V."/>
            <person name="Ravin N.V."/>
        </authorList>
    </citation>
    <scope>NUCLEOTIDE SEQUENCE</scope>
    <source>
        <strain evidence="3">RBS10-49</strain>
    </source>
</reference>
<proteinExistence type="predicted"/>
<comment type="caution">
    <text evidence="3">The sequence shown here is derived from an EMBL/GenBank/DDBJ whole genome shotgun (WGS) entry which is preliminary data.</text>
</comment>
<sequence>MGGKNPRTGRLAGRRWRFGIVAVFTVVFFLSACGAPQPAKPGEGASSAPGDTASGGAPGSSGEGTSITVAANGGKIERAIRDMIAPRFKEQTGIDINFIAGLSGEILSKVELQKDAPTIDVAFYVPLDVKRAADKGLAEPIDEKLIPHLKNVDDRFVAIDGVGAPVFGLTIAPLYNTEFFKKKGLQPPKSWNDLISPAYEGKTAIADIANDWGFTVLYNLALANGGTLDDLTPGLEKAKELARYSNTFYKNSTLMMPAFQQGEAVIGVMGSYATGDLAKGGLPVKLVIPEEGTPLQAFSATIVKGTPKKEAAAKFIDFVLTEEAQALFAKEGFYPVLQGMSVDPSYADVIGFTPEEAKRLYRPDVPKLAAIRAQWVDRWNQEVKPELGKGVK</sequence>
<protein>
    <submittedName>
        <fullName evidence="3">Polyamine ABC transporter substrate-binding protein</fullName>
    </submittedName>
</protein>
<evidence type="ECO:0000313" key="4">
    <source>
        <dbReference type="Proteomes" id="UP000748108"/>
    </source>
</evidence>
<feature type="compositionally biased region" description="Low complexity" evidence="2">
    <location>
        <begin position="44"/>
        <end position="55"/>
    </location>
</feature>
<dbReference type="PANTHER" id="PTHR30006">
    <property type="entry name" value="THIAMINE-BINDING PERIPLASMIC PROTEIN-RELATED"/>
    <property type="match status" value="1"/>
</dbReference>
<dbReference type="CDD" id="cd13589">
    <property type="entry name" value="PBP2_polyamine_RpCGA009"/>
    <property type="match status" value="1"/>
</dbReference>
<name>A0A947CXL8_HYDSH</name>
<dbReference type="GO" id="GO:0030976">
    <property type="term" value="F:thiamine pyrophosphate binding"/>
    <property type="evidence" value="ECO:0007669"/>
    <property type="project" value="TreeGrafter"/>
</dbReference>
<dbReference type="SUPFAM" id="SSF53850">
    <property type="entry name" value="Periplasmic binding protein-like II"/>
    <property type="match status" value="1"/>
</dbReference>
<dbReference type="PROSITE" id="PS51257">
    <property type="entry name" value="PROKAR_LIPOPROTEIN"/>
    <property type="match status" value="1"/>
</dbReference>
<feature type="region of interest" description="Disordered" evidence="2">
    <location>
        <begin position="39"/>
        <end position="68"/>
    </location>
</feature>
<dbReference type="GO" id="GO:0030288">
    <property type="term" value="C:outer membrane-bounded periplasmic space"/>
    <property type="evidence" value="ECO:0007669"/>
    <property type="project" value="TreeGrafter"/>
</dbReference>
<dbReference type="Proteomes" id="UP000748108">
    <property type="component" value="Unassembled WGS sequence"/>
</dbReference>
<accession>A0A947CXL8</accession>
<dbReference type="Gene3D" id="3.40.190.10">
    <property type="entry name" value="Periplasmic binding protein-like II"/>
    <property type="match status" value="2"/>
</dbReference>
<dbReference type="Pfam" id="PF13416">
    <property type="entry name" value="SBP_bac_8"/>
    <property type="match status" value="1"/>
</dbReference>
<dbReference type="EMBL" id="JAHHQF010000043">
    <property type="protein sequence ID" value="MBT9281715.1"/>
    <property type="molecule type" value="Genomic_DNA"/>
</dbReference>
<evidence type="ECO:0000313" key="3">
    <source>
        <dbReference type="EMBL" id="MBT9281715.1"/>
    </source>
</evidence>
<organism evidence="3 4">
    <name type="scientific">Hydrogenibacillus schlegelii</name>
    <name type="common">Bacillus schlegelii</name>
    <dbReference type="NCBI Taxonomy" id="1484"/>
    <lineage>
        <taxon>Bacteria</taxon>
        <taxon>Bacillati</taxon>
        <taxon>Bacillota</taxon>
        <taxon>Bacilli</taxon>
        <taxon>Bacillales</taxon>
        <taxon>Bacillales Family X. Incertae Sedis</taxon>
        <taxon>Hydrogenibacillus</taxon>
    </lineage>
</organism>
<evidence type="ECO:0000256" key="1">
    <source>
        <dbReference type="ARBA" id="ARBA00022729"/>
    </source>
</evidence>
<dbReference type="PANTHER" id="PTHR30006:SF2">
    <property type="entry name" value="ABC TRANSPORTER SUBSTRATE-BINDING PROTEIN"/>
    <property type="match status" value="1"/>
</dbReference>
<dbReference type="GO" id="GO:0015888">
    <property type="term" value="P:thiamine transport"/>
    <property type="evidence" value="ECO:0007669"/>
    <property type="project" value="TreeGrafter"/>
</dbReference>
<dbReference type="GO" id="GO:0030975">
    <property type="term" value="F:thiamine binding"/>
    <property type="evidence" value="ECO:0007669"/>
    <property type="project" value="TreeGrafter"/>
</dbReference>
<gene>
    <name evidence="3" type="ORF">KM312_03510</name>
</gene>
<dbReference type="AlphaFoldDB" id="A0A947CXL8"/>
<dbReference type="InterPro" id="IPR006059">
    <property type="entry name" value="SBP"/>
</dbReference>